<dbReference type="NCBIfam" id="TIGR01631">
    <property type="entry name" value="Trypano_RHS"/>
    <property type="match status" value="1"/>
</dbReference>
<dbReference type="InterPro" id="IPR006518">
    <property type="entry name" value="Trypano_RHS"/>
</dbReference>
<sequence>MDVQGSCETFEKNDGVQQSGSALLRLLMVLTSDKGWPYTWKEAEFIRDCSVNCEVERAWQIVKGDATEWFSPRGETDFTPERHLLIGTPEIGKSMNAGSYLLYQLLHYDVEKLPAVLYVIGHEAFLFEKATQTVTKYMDEFSIDGVLDFLSDRGVNAYIIYEVAKEGRKPYQIIISSLWGMIVLSSPNLDNLSAWEKHRSPKRIIMNCPEKDDVKAMRVWMKRNDSSEQAEYWKKVKGRMDEVGPLLRYIFDDRKYNNRIESCKSTINKLNRIDAEYYLHFGTGKMLGGDNASHKLVKVVRVRGECNNELTFNWLISLGLGNLTLCRLAELMVPNYFNLLILAIKDDLISKALEDHSLFAFLIAAFVSAIIPKLRELKIEEDAPPHRCALELCPHERFLKHCLLPLLENFKKINVMCRVLYKPVAQNFFLVDGFFFVDSNPMTLVWLQITTVDEHHTITSTVRQFNERMAAHFNGWEEFSEELSWDIIYIRRADRTPMNDWQRCDVVNPNNLSDDEKEIATIWKEEVRQYQVPISSRDFRSDEAPRSVEEPRK</sequence>
<dbReference type="InterPro" id="IPR052980">
    <property type="entry name" value="Crinkler_effector"/>
</dbReference>
<dbReference type="PANTHER" id="PTHR33129">
    <property type="entry name" value="PROTEIN KINASE DOMAIN-CONTAINING PROTEIN-RELATED"/>
    <property type="match status" value="1"/>
</dbReference>
<dbReference type="EMBL" id="PRFC01000194">
    <property type="protein sequence ID" value="PWV01728.1"/>
    <property type="molecule type" value="Genomic_DNA"/>
</dbReference>
<feature type="domain" description="Retrotransposon hot spot protein,C-terminal" evidence="1">
    <location>
        <begin position="84"/>
        <end position="378"/>
    </location>
</feature>
<dbReference type="InterPro" id="IPR046835">
    <property type="entry name" value="RHS_N"/>
</dbReference>
<protein>
    <submittedName>
        <fullName evidence="3">Putative retrotransposon hot spot (RHS) protein</fullName>
    </submittedName>
</protein>
<dbReference type="VEuPathDB" id="TriTrypDB:BCY84_06399"/>
<accession>A0A2V2VZD1</accession>
<evidence type="ECO:0000259" key="1">
    <source>
        <dbReference type="Pfam" id="PF07999"/>
    </source>
</evidence>
<dbReference type="Pfam" id="PF20445">
    <property type="entry name" value="RHS_N"/>
    <property type="match status" value="1"/>
</dbReference>
<comment type="caution">
    <text evidence="3">The sequence shown here is derived from an EMBL/GenBank/DDBJ whole genome shotgun (WGS) entry which is preliminary data.</text>
</comment>
<dbReference type="AlphaFoldDB" id="A0A2V2VZD1"/>
<dbReference type="Pfam" id="PF07999">
    <property type="entry name" value="RHSP"/>
    <property type="match status" value="1"/>
</dbReference>
<dbReference type="VEuPathDB" id="TriTrypDB:TcBrA4_0156940"/>
<dbReference type="VEuPathDB" id="TriTrypDB:TCSYLVIO_009839"/>
<dbReference type="VEuPathDB" id="TriTrypDB:TCDM_02054"/>
<dbReference type="VEuPathDB" id="TriTrypDB:Tc_MARK_5751"/>
<evidence type="ECO:0000313" key="4">
    <source>
        <dbReference type="Proteomes" id="UP000246078"/>
    </source>
</evidence>
<dbReference type="VEuPathDB" id="TriTrypDB:C3747_194g92"/>
<evidence type="ECO:0000313" key="3">
    <source>
        <dbReference type="EMBL" id="PWV01728.1"/>
    </source>
</evidence>
<feature type="domain" description="Retrotransposon hot spot protein N-terminal" evidence="2">
    <location>
        <begin position="26"/>
        <end position="80"/>
    </location>
</feature>
<dbReference type="VEuPathDB" id="TriTrypDB:ECC02_004639"/>
<dbReference type="PANTHER" id="PTHR33129:SF3">
    <property type="entry name" value="HOT SPOT (RHS) PROTEIN, PUTATIVE-RELATED"/>
    <property type="match status" value="1"/>
</dbReference>
<evidence type="ECO:0000259" key="2">
    <source>
        <dbReference type="Pfam" id="PF20445"/>
    </source>
</evidence>
<dbReference type="VEuPathDB" id="TriTrypDB:TcCLB.507611.10"/>
<dbReference type="VEuPathDB" id="TriTrypDB:TcCLB.506843.100"/>
<proteinExistence type="predicted"/>
<dbReference type="VEuPathDB" id="TriTrypDB:C4B63_8g572"/>
<name>A0A2V2VZD1_TRYCR</name>
<dbReference type="VEuPathDB" id="TriTrypDB:TcG_12149"/>
<dbReference type="VEuPathDB" id="TriTrypDB:TcCLB.511929.30"/>
<dbReference type="VEuPathDB" id="TriTrypDB:TcCL_ESM01321"/>
<organism evidence="3 4">
    <name type="scientific">Trypanosoma cruzi</name>
    <dbReference type="NCBI Taxonomy" id="5693"/>
    <lineage>
        <taxon>Eukaryota</taxon>
        <taxon>Discoba</taxon>
        <taxon>Euglenozoa</taxon>
        <taxon>Kinetoplastea</taxon>
        <taxon>Metakinetoplastina</taxon>
        <taxon>Trypanosomatida</taxon>
        <taxon>Trypanosomatidae</taxon>
        <taxon>Trypanosoma</taxon>
        <taxon>Schizotrypanum</taxon>
    </lineage>
</organism>
<gene>
    <name evidence="3" type="ORF">C3747_194g92</name>
</gene>
<dbReference type="Proteomes" id="UP000246078">
    <property type="component" value="Unassembled WGS sequence"/>
</dbReference>
<reference evidence="3 4" key="1">
    <citation type="journal article" date="2018" name="Microb. Genom.">
        <title>Expanding an expanded genome: long-read sequencing of Trypanosoma cruzi.</title>
        <authorList>
            <person name="Berna L."/>
            <person name="Rodriguez M."/>
            <person name="Chiribao M.L."/>
            <person name="Parodi-Talice A."/>
            <person name="Pita S."/>
            <person name="Rijo G."/>
            <person name="Alvarez-Valin F."/>
            <person name="Robello C."/>
        </authorList>
    </citation>
    <scope>NUCLEOTIDE SEQUENCE [LARGE SCALE GENOMIC DNA]</scope>
    <source>
        <strain evidence="3 4">TCC</strain>
    </source>
</reference>
<dbReference type="InterPro" id="IPR046836">
    <property type="entry name" value="RHS_C"/>
</dbReference>